<dbReference type="PANTHER" id="PTHR33067">
    <property type="entry name" value="RNA-DIRECTED DNA POLYMERASE-RELATED"/>
    <property type="match status" value="1"/>
</dbReference>
<accession>A0A6L2M0R8</accession>
<organism evidence="1">
    <name type="scientific">Tanacetum cinerariifolium</name>
    <name type="common">Dalmatian daisy</name>
    <name type="synonym">Chrysanthemum cinerariifolium</name>
    <dbReference type="NCBI Taxonomy" id="118510"/>
    <lineage>
        <taxon>Eukaryota</taxon>
        <taxon>Viridiplantae</taxon>
        <taxon>Streptophyta</taxon>
        <taxon>Embryophyta</taxon>
        <taxon>Tracheophyta</taxon>
        <taxon>Spermatophyta</taxon>
        <taxon>Magnoliopsida</taxon>
        <taxon>eudicotyledons</taxon>
        <taxon>Gunneridae</taxon>
        <taxon>Pentapetalae</taxon>
        <taxon>asterids</taxon>
        <taxon>campanulids</taxon>
        <taxon>Asterales</taxon>
        <taxon>Asteraceae</taxon>
        <taxon>Asteroideae</taxon>
        <taxon>Anthemideae</taxon>
        <taxon>Anthemidinae</taxon>
        <taxon>Tanacetum</taxon>
    </lineage>
</organism>
<dbReference type="AlphaFoldDB" id="A0A6L2M0R8"/>
<proteinExistence type="predicted"/>
<sequence length="555" mass="62881">MRHEVLRIHWGYGFGESCIKDLESLHLGICVKQIVKPKLRTIIETPVATTADTRTMSELLQAPTKGYGDAIVIHAIPAKDYELKVGLLQLVTLSQFHGFEKDDPQTHIRWFNKIASMLKYKNVPHDAIKLMLFPFSLEGLHRLGLKKNPLVLSINGKILFPMSTTTSSPSPSLDVTALIEVLKELLLMNKATQQATMKAIEETCVIYGGIYNQGGNRYRPQGDPNYHASNQMGPLGFPPSNVQNNQNQNRLESFMDLADLGARMNLIPLFVWKKLSLPDLTPTRMTLELATRSIAYPTGIAEDVFVQVGKFTFPDKFVIIDYDVDPCVLLILGRLFLRTARALVDVHGEELILRDGDEKLIFHADSTLKHPHKHGNESIYMINFINITCEDRFPEVLKLKKSNHPSSGSTISLFDSSPNLTPFETSDSLFEEFSDELALLNPFSPGNEDDNFDLEADLRKIKYLMNQNPLTESNVEIIYPILEKFTDEPALDYLPPPRDDDDDLFDLKSDNDEWKKLLYGDCYKDIDSEKDENKDSKMKLLVVEDHIVESNDLLP</sequence>
<dbReference type="PANTHER" id="PTHR33067:SF9">
    <property type="entry name" value="RNA-DIRECTED DNA POLYMERASE"/>
    <property type="match status" value="1"/>
</dbReference>
<keyword evidence="1" id="KW-0548">Nucleotidyltransferase</keyword>
<reference evidence="1" key="1">
    <citation type="journal article" date="2019" name="Sci. Rep.">
        <title>Draft genome of Tanacetum cinerariifolium, the natural source of mosquito coil.</title>
        <authorList>
            <person name="Yamashiro T."/>
            <person name="Shiraishi A."/>
            <person name="Satake H."/>
            <person name="Nakayama K."/>
        </authorList>
    </citation>
    <scope>NUCLEOTIDE SEQUENCE</scope>
</reference>
<dbReference type="CDD" id="cd00303">
    <property type="entry name" value="retropepsin_like"/>
    <property type="match status" value="1"/>
</dbReference>
<dbReference type="InterPro" id="IPR021109">
    <property type="entry name" value="Peptidase_aspartic_dom_sf"/>
</dbReference>
<name>A0A6L2M0R8_TANCI</name>
<keyword evidence="1" id="KW-0808">Transferase</keyword>
<gene>
    <name evidence="1" type="ORF">Tci_039536</name>
</gene>
<protein>
    <submittedName>
        <fullName evidence="1">Reverse transcriptase domain-containing protein</fullName>
    </submittedName>
</protein>
<dbReference type="GO" id="GO:0003964">
    <property type="term" value="F:RNA-directed DNA polymerase activity"/>
    <property type="evidence" value="ECO:0007669"/>
    <property type="project" value="UniProtKB-KW"/>
</dbReference>
<dbReference type="Gene3D" id="2.40.70.10">
    <property type="entry name" value="Acid Proteases"/>
    <property type="match status" value="1"/>
</dbReference>
<keyword evidence="1" id="KW-0695">RNA-directed DNA polymerase</keyword>
<comment type="caution">
    <text evidence="1">The sequence shown here is derived from an EMBL/GenBank/DDBJ whole genome shotgun (WGS) entry which is preliminary data.</text>
</comment>
<dbReference type="EMBL" id="BKCJ010005588">
    <property type="protein sequence ID" value="GEU67558.1"/>
    <property type="molecule type" value="Genomic_DNA"/>
</dbReference>
<evidence type="ECO:0000313" key="1">
    <source>
        <dbReference type="EMBL" id="GEU67558.1"/>
    </source>
</evidence>